<evidence type="ECO:0000313" key="2">
    <source>
        <dbReference type="Proteomes" id="UP000192902"/>
    </source>
</evidence>
<dbReference type="RefSeq" id="WP_085296640.1">
    <property type="nucleotide sequence ID" value="NZ_CP020867.1"/>
</dbReference>
<dbReference type="Proteomes" id="UP000192902">
    <property type="component" value="Chromosome"/>
</dbReference>
<reference evidence="1 2" key="1">
    <citation type="submission" date="2017-04" db="EMBL/GenBank/DDBJ databases">
        <title>Complete genome sequence of the Campylobacter cuniculorum type strain LMG24588.</title>
        <authorList>
            <person name="Miller W.G."/>
            <person name="Yee E."/>
            <person name="Revez J."/>
            <person name="Bono J.L."/>
            <person name="Rossi M."/>
        </authorList>
    </citation>
    <scope>NUCLEOTIDE SEQUENCE [LARGE SCALE GENOMIC DNA]</scope>
    <source>
        <strain evidence="1 2">LMG 24588</strain>
    </source>
</reference>
<dbReference type="AlphaFoldDB" id="A0A1W6BWU1"/>
<dbReference type="Pfam" id="PF05159">
    <property type="entry name" value="Capsule_synth"/>
    <property type="match status" value="1"/>
</dbReference>
<proteinExistence type="predicted"/>
<protein>
    <submittedName>
        <fullName evidence="1">Putative polysaccharide biosynthesis protein</fullName>
    </submittedName>
</protein>
<evidence type="ECO:0000313" key="1">
    <source>
        <dbReference type="EMBL" id="ARJ56551.1"/>
    </source>
</evidence>
<name>A0A1W6BWU1_9BACT</name>
<organism evidence="1 2">
    <name type="scientific">Campylobacter cuniculorum DSM 23162 = LMG 24588</name>
    <dbReference type="NCBI Taxonomy" id="1121267"/>
    <lineage>
        <taxon>Bacteria</taxon>
        <taxon>Pseudomonadati</taxon>
        <taxon>Campylobacterota</taxon>
        <taxon>Epsilonproteobacteria</taxon>
        <taxon>Campylobacterales</taxon>
        <taxon>Campylobacteraceae</taxon>
        <taxon>Campylobacter</taxon>
    </lineage>
</organism>
<dbReference type="GO" id="GO:0015774">
    <property type="term" value="P:polysaccharide transport"/>
    <property type="evidence" value="ECO:0007669"/>
    <property type="project" value="InterPro"/>
</dbReference>
<sequence length="477" mass="56138">MKNVVCLGHSSELRETKEFIKGVLKIPEVKISLFVTPHSKEIKKEFQDKIDFILPPVFKNDEFESIYNNNYNLTYEQIESFRATQLKVEHYFHRYQINRGLASYRYFVALGFWLNFFEKNDIKLVFSTEIEHGRLFDSIALDVAKSKKIAIYNINLISGNKNDTLYTLNSYNDVKENFLNIKEIKEYENGGGISDYIKTLAKDKANYQAGMKTPFRYFFDTQIKTLSRILIHSLSTHKIQYLYECRKNQFLRVPKFEIAKQARFIKKLKKLYDYLSVKPNFNEDKKIIYYSLHMEPEASIIPRAVLNSQLFIIKMLSHALPKDYVIYVKEHPDQFFIYENNKGFLCNINHYRDLSFYWQLKQIPNVKIIDINTSSLQLVKNSKAVSTIAGTVLLEAVLLKKPILIFGKNLSVLELLKESFTICSQNEVNFALEKIKQGFNPEYKDLNQILDEYCFTKSDLTQNKKFLLNIFKYCLKI</sequence>
<dbReference type="KEGG" id="ccun:CCUN_0944"/>
<accession>A0A1W6BWU1</accession>
<gene>
    <name evidence="1" type="ORF">CCUN_0944</name>
</gene>
<dbReference type="EMBL" id="CP020867">
    <property type="protein sequence ID" value="ARJ56551.1"/>
    <property type="molecule type" value="Genomic_DNA"/>
</dbReference>
<dbReference type="GO" id="GO:0000271">
    <property type="term" value="P:polysaccharide biosynthetic process"/>
    <property type="evidence" value="ECO:0007669"/>
    <property type="project" value="InterPro"/>
</dbReference>
<dbReference type="InterPro" id="IPR007833">
    <property type="entry name" value="Capsule_polysaccharide_synth"/>
</dbReference>
<dbReference type="eggNOG" id="COG3562">
    <property type="taxonomic scope" value="Bacteria"/>
</dbReference>
<dbReference type="STRING" id="1121267.CCUN_0944"/>